<dbReference type="Gene3D" id="3.40.50.2300">
    <property type="match status" value="1"/>
</dbReference>
<dbReference type="PANTHER" id="PTHR44591:SF25">
    <property type="entry name" value="CHEMOTAXIS TWO-COMPONENT RESPONSE REGULATOR"/>
    <property type="match status" value="1"/>
</dbReference>
<keyword evidence="5" id="KW-1185">Reference proteome</keyword>
<comment type="caution">
    <text evidence="4">The sequence shown here is derived from an EMBL/GenBank/DDBJ whole genome shotgun (WGS) entry which is preliminary data.</text>
</comment>
<dbReference type="InterPro" id="IPR001789">
    <property type="entry name" value="Sig_transdc_resp-reg_receiver"/>
</dbReference>
<dbReference type="InterPro" id="IPR050595">
    <property type="entry name" value="Bact_response_regulator"/>
</dbReference>
<feature type="modified residue" description="4-aspartylphosphate" evidence="2">
    <location>
        <position position="55"/>
    </location>
</feature>
<dbReference type="SMART" id="SM00448">
    <property type="entry name" value="REC"/>
    <property type="match status" value="1"/>
</dbReference>
<evidence type="ECO:0000313" key="5">
    <source>
        <dbReference type="Proteomes" id="UP001596977"/>
    </source>
</evidence>
<organism evidence="4 5">
    <name type="scientific">Sphingomonas canadensis</name>
    <dbReference type="NCBI Taxonomy" id="1219257"/>
    <lineage>
        <taxon>Bacteria</taxon>
        <taxon>Pseudomonadati</taxon>
        <taxon>Pseudomonadota</taxon>
        <taxon>Alphaproteobacteria</taxon>
        <taxon>Sphingomonadales</taxon>
        <taxon>Sphingomonadaceae</taxon>
        <taxon>Sphingomonas</taxon>
    </lineage>
</organism>
<name>A0ABW3HBG2_9SPHN</name>
<evidence type="ECO:0000259" key="3">
    <source>
        <dbReference type="PROSITE" id="PS50110"/>
    </source>
</evidence>
<dbReference type="EMBL" id="JBHTJG010000014">
    <property type="protein sequence ID" value="MFD0948574.1"/>
    <property type="molecule type" value="Genomic_DNA"/>
</dbReference>
<evidence type="ECO:0000313" key="4">
    <source>
        <dbReference type="EMBL" id="MFD0948574.1"/>
    </source>
</evidence>
<dbReference type="Pfam" id="PF00072">
    <property type="entry name" value="Response_reg"/>
    <property type="match status" value="1"/>
</dbReference>
<dbReference type="InterPro" id="IPR011006">
    <property type="entry name" value="CheY-like_superfamily"/>
</dbReference>
<evidence type="ECO:0000256" key="2">
    <source>
        <dbReference type="PROSITE-ProRule" id="PRU00169"/>
    </source>
</evidence>
<keyword evidence="1 2" id="KW-0597">Phosphoprotein</keyword>
<sequence length="123" mass="13084">MTDPPIIAVVDDDRSIRTGVARLLRSAGYHVRLFDCAEAFLDDASLPLPSALLTDIHMPGMNGLDLQAALRGRNPAFEVLVMTAYPDPGDLRRAIAGGARCVLSKPFDADELLAHLEAATGGT</sequence>
<proteinExistence type="predicted"/>
<feature type="domain" description="Response regulatory" evidence="3">
    <location>
        <begin position="6"/>
        <end position="120"/>
    </location>
</feature>
<reference evidence="5" key="1">
    <citation type="journal article" date="2019" name="Int. J. Syst. Evol. Microbiol.">
        <title>The Global Catalogue of Microorganisms (GCM) 10K type strain sequencing project: providing services to taxonomists for standard genome sequencing and annotation.</title>
        <authorList>
            <consortium name="The Broad Institute Genomics Platform"/>
            <consortium name="The Broad Institute Genome Sequencing Center for Infectious Disease"/>
            <person name="Wu L."/>
            <person name="Ma J."/>
        </authorList>
    </citation>
    <scope>NUCLEOTIDE SEQUENCE [LARGE SCALE GENOMIC DNA]</scope>
    <source>
        <strain evidence="5">CCUG 62982</strain>
    </source>
</reference>
<dbReference type="PANTHER" id="PTHR44591">
    <property type="entry name" value="STRESS RESPONSE REGULATOR PROTEIN 1"/>
    <property type="match status" value="1"/>
</dbReference>
<dbReference type="Proteomes" id="UP001596977">
    <property type="component" value="Unassembled WGS sequence"/>
</dbReference>
<dbReference type="PROSITE" id="PS50110">
    <property type="entry name" value="RESPONSE_REGULATORY"/>
    <property type="match status" value="1"/>
</dbReference>
<dbReference type="RefSeq" id="WP_264946448.1">
    <property type="nucleotide sequence ID" value="NZ_JAPDRA010000014.1"/>
</dbReference>
<evidence type="ECO:0000256" key="1">
    <source>
        <dbReference type="ARBA" id="ARBA00022553"/>
    </source>
</evidence>
<dbReference type="SUPFAM" id="SSF52172">
    <property type="entry name" value="CheY-like"/>
    <property type="match status" value="1"/>
</dbReference>
<gene>
    <name evidence="4" type="ORF">ACFQ1E_19705</name>
</gene>
<protein>
    <submittedName>
        <fullName evidence="4">Response regulator transcription factor</fullName>
    </submittedName>
</protein>
<accession>A0ABW3HBG2</accession>